<feature type="transmembrane region" description="Helical" evidence="8">
    <location>
        <begin position="6"/>
        <end position="23"/>
    </location>
</feature>
<proteinExistence type="inferred from homology"/>
<feature type="transmembrane region" description="Helical" evidence="8">
    <location>
        <begin position="433"/>
        <end position="455"/>
    </location>
</feature>
<evidence type="ECO:0000256" key="5">
    <source>
        <dbReference type="ARBA" id="ARBA00022989"/>
    </source>
</evidence>
<organism evidence="9 10">
    <name type="scientific">Anaerocolumna xylanovorans DSM 12503</name>
    <dbReference type="NCBI Taxonomy" id="1121345"/>
    <lineage>
        <taxon>Bacteria</taxon>
        <taxon>Bacillati</taxon>
        <taxon>Bacillota</taxon>
        <taxon>Clostridia</taxon>
        <taxon>Lachnospirales</taxon>
        <taxon>Lachnospiraceae</taxon>
        <taxon>Anaerocolumna</taxon>
    </lineage>
</organism>
<keyword evidence="5 8" id="KW-1133">Transmembrane helix</keyword>
<dbReference type="PANTHER" id="PTHR13285:SF18">
    <property type="entry name" value="PROTEIN-CYSTEINE N-PALMITOYLTRANSFERASE RASP"/>
    <property type="match status" value="1"/>
</dbReference>
<protein>
    <submittedName>
        <fullName evidence="9">Alginate O-acetyltransferase complex protein AlgI</fullName>
    </submittedName>
</protein>
<gene>
    <name evidence="9" type="ORF">SAMN02745217_00145</name>
</gene>
<dbReference type="GO" id="GO:0016746">
    <property type="term" value="F:acyltransferase activity"/>
    <property type="evidence" value="ECO:0007669"/>
    <property type="project" value="UniProtKB-KW"/>
</dbReference>
<dbReference type="PANTHER" id="PTHR13285">
    <property type="entry name" value="ACYLTRANSFERASE"/>
    <property type="match status" value="1"/>
</dbReference>
<evidence type="ECO:0000313" key="9">
    <source>
        <dbReference type="EMBL" id="SHO43251.1"/>
    </source>
</evidence>
<keyword evidence="10" id="KW-1185">Reference proteome</keyword>
<feature type="transmembrane region" description="Helical" evidence="8">
    <location>
        <begin position="220"/>
        <end position="236"/>
    </location>
</feature>
<evidence type="ECO:0000256" key="1">
    <source>
        <dbReference type="ARBA" id="ARBA00004651"/>
    </source>
</evidence>
<dbReference type="STRING" id="1121345.SAMN02745217_00145"/>
<dbReference type="Pfam" id="PF03062">
    <property type="entry name" value="MBOAT"/>
    <property type="match status" value="1"/>
</dbReference>
<keyword evidence="7 9" id="KW-0808">Transferase</keyword>
<reference evidence="9 10" key="1">
    <citation type="submission" date="2016-12" db="EMBL/GenBank/DDBJ databases">
        <authorList>
            <person name="Song W.-J."/>
            <person name="Kurnit D.M."/>
        </authorList>
    </citation>
    <scope>NUCLEOTIDE SEQUENCE [LARGE SCALE GENOMIC DNA]</scope>
    <source>
        <strain evidence="9 10">DSM 12503</strain>
    </source>
</reference>
<evidence type="ECO:0000256" key="3">
    <source>
        <dbReference type="ARBA" id="ARBA00022475"/>
    </source>
</evidence>
<dbReference type="GO" id="GO:0042121">
    <property type="term" value="P:alginic acid biosynthetic process"/>
    <property type="evidence" value="ECO:0007669"/>
    <property type="project" value="InterPro"/>
</dbReference>
<dbReference type="PIRSF" id="PIRSF500217">
    <property type="entry name" value="AlgI"/>
    <property type="match status" value="1"/>
</dbReference>
<comment type="similarity">
    <text evidence="2 7">Belongs to the membrane-bound acyltransferase family.</text>
</comment>
<evidence type="ECO:0000256" key="6">
    <source>
        <dbReference type="ARBA" id="ARBA00023136"/>
    </source>
</evidence>
<comment type="subcellular location">
    <subcellularLocation>
        <location evidence="1">Cell membrane</location>
        <topology evidence="1">Multi-pass membrane protein</topology>
    </subcellularLocation>
</comment>
<feature type="transmembrane region" description="Helical" evidence="8">
    <location>
        <begin position="76"/>
        <end position="95"/>
    </location>
</feature>
<dbReference type="GO" id="GO:0005886">
    <property type="term" value="C:plasma membrane"/>
    <property type="evidence" value="ECO:0007669"/>
    <property type="project" value="UniProtKB-SubCell"/>
</dbReference>
<feature type="transmembrane region" description="Helical" evidence="8">
    <location>
        <begin position="315"/>
        <end position="336"/>
    </location>
</feature>
<dbReference type="AlphaFoldDB" id="A0A1M7XX88"/>
<evidence type="ECO:0000313" key="10">
    <source>
        <dbReference type="Proteomes" id="UP000184612"/>
    </source>
</evidence>
<feature type="transmembrane region" description="Helical" evidence="8">
    <location>
        <begin position="30"/>
        <end position="56"/>
    </location>
</feature>
<dbReference type="InterPro" id="IPR051085">
    <property type="entry name" value="MB_O-acyltransferase"/>
</dbReference>
<evidence type="ECO:0000256" key="4">
    <source>
        <dbReference type="ARBA" id="ARBA00022692"/>
    </source>
</evidence>
<keyword evidence="7" id="KW-0012">Acyltransferase</keyword>
<keyword evidence="4 8" id="KW-0812">Transmembrane</keyword>
<accession>A0A1M7XX88</accession>
<sequence>MLFSSITFLYYFLPVVLLLYFLMPFRYKNMVLLIASLIFYAWGEPVYCILMLLSILQGYFIGLRIEGTADSRKAKVLMASSIVISLSILGFFKYFDFFIANVNKVTHLSLPFLRIALPMGISFYTFHIMSYTIDVYRGKVKAEKDILAFMTYAMLFPQLVAGPIVRYADIAKQLHEREHSLSQCYLGSRRFVAGLAKKVLLANSFGVLCTKFQDSSDKSVLFYWIYAIAYTLQIYYDFSGYSDMAIGLGKIFGFQFIENFNYPYISKSITEFWRRWHISLSSWFRDYVYIPLGGNRVSKFKHIRNILIVWMLTGFWHGAAWNFILWGLYFAILLILEKYCFPKWTEKGNAVLSHIYVMVLVIISFVLFNADSLSQAGSDIGSMFGLSDIPFVSTQALYYLSSYGVLLLVGITGSTPLFKVLYEKFAEKGKGAFLFVILEPVVLCSLLLVITGYLVDGSFNPFLYFRF</sequence>
<dbReference type="PIRSF" id="PIRSF016636">
    <property type="entry name" value="AlgI_DltB"/>
    <property type="match status" value="1"/>
</dbReference>
<evidence type="ECO:0000256" key="2">
    <source>
        <dbReference type="ARBA" id="ARBA00010323"/>
    </source>
</evidence>
<dbReference type="OrthoDB" id="9805788at2"/>
<evidence type="ECO:0000256" key="7">
    <source>
        <dbReference type="PIRNR" id="PIRNR016636"/>
    </source>
</evidence>
<name>A0A1M7XX88_9FIRM</name>
<dbReference type="InterPro" id="IPR028362">
    <property type="entry name" value="AlgI"/>
</dbReference>
<feature type="transmembrane region" description="Helical" evidence="8">
    <location>
        <begin position="396"/>
        <end position="421"/>
    </location>
</feature>
<feature type="transmembrane region" description="Helical" evidence="8">
    <location>
        <begin position="348"/>
        <end position="368"/>
    </location>
</feature>
<evidence type="ECO:0000256" key="8">
    <source>
        <dbReference type="SAM" id="Phobius"/>
    </source>
</evidence>
<keyword evidence="3 7" id="KW-1003">Cell membrane</keyword>
<dbReference type="Proteomes" id="UP000184612">
    <property type="component" value="Unassembled WGS sequence"/>
</dbReference>
<feature type="transmembrane region" description="Helical" evidence="8">
    <location>
        <begin position="146"/>
        <end position="168"/>
    </location>
</feature>
<dbReference type="RefSeq" id="WP_073586904.1">
    <property type="nucleotide sequence ID" value="NZ_FRFD01000003.1"/>
</dbReference>
<dbReference type="InterPro" id="IPR004299">
    <property type="entry name" value="MBOAT_fam"/>
</dbReference>
<dbReference type="InterPro" id="IPR024194">
    <property type="entry name" value="Ac/AlaTfrase_AlgI/DltB"/>
</dbReference>
<dbReference type="EMBL" id="FRFD01000003">
    <property type="protein sequence ID" value="SHO43251.1"/>
    <property type="molecule type" value="Genomic_DNA"/>
</dbReference>
<feature type="transmembrane region" description="Helical" evidence="8">
    <location>
        <begin position="107"/>
        <end position="126"/>
    </location>
</feature>
<keyword evidence="6 7" id="KW-0472">Membrane</keyword>